<protein>
    <recommendedName>
        <fullName evidence="5">Transmembrane protein</fullName>
    </recommendedName>
</protein>
<feature type="transmembrane region" description="Helical" evidence="2">
    <location>
        <begin position="121"/>
        <end position="139"/>
    </location>
</feature>
<proteinExistence type="predicted"/>
<gene>
    <name evidence="3" type="ORF">ONZ51_g12369</name>
</gene>
<keyword evidence="4" id="KW-1185">Reference proteome</keyword>
<reference evidence="3" key="1">
    <citation type="submission" date="2022-11" db="EMBL/GenBank/DDBJ databases">
        <title>Genome Sequence of Cubamyces cubensis.</title>
        <authorList>
            <person name="Buettner E."/>
        </authorList>
    </citation>
    <scope>NUCLEOTIDE SEQUENCE</scope>
    <source>
        <strain evidence="3">MPL-01</strain>
    </source>
</reference>
<evidence type="ECO:0000256" key="1">
    <source>
        <dbReference type="SAM" id="MobiDB-lite"/>
    </source>
</evidence>
<dbReference type="Proteomes" id="UP001215151">
    <property type="component" value="Unassembled WGS sequence"/>
</dbReference>
<feature type="region of interest" description="Disordered" evidence="1">
    <location>
        <begin position="292"/>
        <end position="327"/>
    </location>
</feature>
<feature type="transmembrane region" description="Helical" evidence="2">
    <location>
        <begin position="259"/>
        <end position="281"/>
    </location>
</feature>
<feature type="transmembrane region" description="Helical" evidence="2">
    <location>
        <begin position="64"/>
        <end position="84"/>
    </location>
</feature>
<feature type="compositionally biased region" description="Gly residues" evidence="1">
    <location>
        <begin position="314"/>
        <end position="325"/>
    </location>
</feature>
<feature type="transmembrane region" description="Helical" evidence="2">
    <location>
        <begin position="146"/>
        <end position="170"/>
    </location>
</feature>
<keyword evidence="2" id="KW-0472">Membrane</keyword>
<dbReference type="AlphaFoldDB" id="A0AAD7TIE1"/>
<evidence type="ECO:0000313" key="3">
    <source>
        <dbReference type="EMBL" id="KAJ8455664.1"/>
    </source>
</evidence>
<name>A0AAD7TIE1_9APHY</name>
<feature type="transmembrane region" description="Helical" evidence="2">
    <location>
        <begin position="231"/>
        <end position="253"/>
    </location>
</feature>
<keyword evidence="2" id="KW-1133">Transmembrane helix</keyword>
<evidence type="ECO:0008006" key="5">
    <source>
        <dbReference type="Google" id="ProtNLM"/>
    </source>
</evidence>
<evidence type="ECO:0000313" key="4">
    <source>
        <dbReference type="Proteomes" id="UP001215151"/>
    </source>
</evidence>
<feature type="compositionally biased region" description="Basic residues" evidence="1">
    <location>
        <begin position="301"/>
        <end position="310"/>
    </location>
</feature>
<sequence length="383" mass="41735">MALTLDLAAVISTTLEGIFYGLPPDTLCSHDDRLTKNSGFSVFMFGMTLYILQQNSRRLDRQVNYRMVAVSWALLICSTAHMIIDIVRVCNGLVYKRDTFPGGPIAFFSSPSESTFIAKNIVYLFQTLLGDGVLIYRCYVVWQSWLIVAFPILLWFWIGIVSAVAIHASATVPAGAGTVFLTRVGQWITAFYASTLATNFLVSILLGYKIWISNRRTSRIRQGSLLPVVRVVADAGLLYSATLTAALACFVQKSNGQYIVLDIVTPIISITFYMVIIRVGLAATHRSSDHHSSASIDVGSGHHHHSRGHSGSRSGSGGGSGGGSGRVLTVGELESQAHPMGRLQVHITKMRETDRATFEAEMENDTGSELDRKVSGLDGRIGI</sequence>
<evidence type="ECO:0000256" key="2">
    <source>
        <dbReference type="SAM" id="Phobius"/>
    </source>
</evidence>
<organism evidence="3 4">
    <name type="scientific">Trametes cubensis</name>
    <dbReference type="NCBI Taxonomy" id="1111947"/>
    <lineage>
        <taxon>Eukaryota</taxon>
        <taxon>Fungi</taxon>
        <taxon>Dikarya</taxon>
        <taxon>Basidiomycota</taxon>
        <taxon>Agaricomycotina</taxon>
        <taxon>Agaricomycetes</taxon>
        <taxon>Polyporales</taxon>
        <taxon>Polyporaceae</taxon>
        <taxon>Trametes</taxon>
    </lineage>
</organism>
<keyword evidence="2" id="KW-0812">Transmembrane</keyword>
<dbReference type="EMBL" id="JAPEVG010000745">
    <property type="protein sequence ID" value="KAJ8455664.1"/>
    <property type="molecule type" value="Genomic_DNA"/>
</dbReference>
<accession>A0AAD7TIE1</accession>
<comment type="caution">
    <text evidence="3">The sequence shown here is derived from an EMBL/GenBank/DDBJ whole genome shotgun (WGS) entry which is preliminary data.</text>
</comment>
<feature type="transmembrane region" description="Helical" evidence="2">
    <location>
        <begin position="190"/>
        <end position="211"/>
    </location>
</feature>